<feature type="non-terminal residue" evidence="4">
    <location>
        <position position="228"/>
    </location>
</feature>
<feature type="non-terminal residue" evidence="4">
    <location>
        <position position="1"/>
    </location>
</feature>
<dbReference type="EMBL" id="JAMZMK010007949">
    <property type="protein sequence ID" value="KAI7742621.1"/>
    <property type="molecule type" value="Genomic_DNA"/>
</dbReference>
<dbReference type="Proteomes" id="UP001206925">
    <property type="component" value="Unassembled WGS sequence"/>
</dbReference>
<sequence length="228" mass="26114">SSFRKIFLTSQLYFKQIRLVFKLLLIWSRSNDALFYLIADFHTVNSDLTTFTATVDMVLVNNSIRVKIYILPGVYREKVMIPPSKPYVSFIGDPNCASEYKLNTVVGLLLCQEGSKAIRQCFIACEYRVHNTLLDETGSHYFYRCYIQGSVDFIFGNARSLYKDETIKGQNGKVVHMDGKKRQLVQEEKRERGKVGSLAYWKYLTTAYGGALTPVVLLAHIMFESSQI</sequence>
<protein>
    <recommendedName>
        <fullName evidence="1">pectinesterase</fullName>
        <ecNumber evidence="1">3.1.1.11</ecNumber>
    </recommendedName>
</protein>
<evidence type="ECO:0000313" key="5">
    <source>
        <dbReference type="Proteomes" id="UP001206925"/>
    </source>
</evidence>
<evidence type="ECO:0000313" key="4">
    <source>
        <dbReference type="EMBL" id="KAI7742621.1"/>
    </source>
</evidence>
<feature type="active site" evidence="3">
    <location>
        <position position="152"/>
    </location>
</feature>
<dbReference type="GO" id="GO:0030599">
    <property type="term" value="F:pectinesterase activity"/>
    <property type="evidence" value="ECO:0007669"/>
    <property type="project" value="UniProtKB-EC"/>
</dbReference>
<dbReference type="Gene3D" id="2.160.20.10">
    <property type="entry name" value="Single-stranded right-handed beta-helix, Pectin lyase-like"/>
    <property type="match status" value="2"/>
</dbReference>
<comment type="caution">
    <text evidence="4">The sequence shown here is derived from an EMBL/GenBank/DDBJ whole genome shotgun (WGS) entry which is preliminary data.</text>
</comment>
<dbReference type="InterPro" id="IPR012334">
    <property type="entry name" value="Pectin_lyas_fold"/>
</dbReference>
<dbReference type="InterPro" id="IPR011050">
    <property type="entry name" value="Pectin_lyase_fold/virulence"/>
</dbReference>
<dbReference type="PROSITE" id="PS00503">
    <property type="entry name" value="PECTINESTERASE_2"/>
    <property type="match status" value="1"/>
</dbReference>
<dbReference type="AlphaFoldDB" id="A0AAD5CIR8"/>
<dbReference type="GO" id="GO:0045490">
    <property type="term" value="P:pectin catabolic process"/>
    <property type="evidence" value="ECO:0007669"/>
    <property type="project" value="TreeGrafter"/>
</dbReference>
<accession>A0AAD5CIR8</accession>
<proteinExistence type="predicted"/>
<dbReference type="PANTHER" id="PTHR31321:SF31">
    <property type="entry name" value="PECTINESTERASE QRT1"/>
    <property type="match status" value="1"/>
</dbReference>
<dbReference type="SUPFAM" id="SSF51126">
    <property type="entry name" value="Pectin lyase-like"/>
    <property type="match status" value="1"/>
</dbReference>
<gene>
    <name evidence="4" type="ORF">M8C21_027191</name>
</gene>
<dbReference type="PANTHER" id="PTHR31321">
    <property type="entry name" value="ACYL-COA THIOESTER HYDROLASE YBHC-RELATED"/>
    <property type="match status" value="1"/>
</dbReference>
<evidence type="ECO:0000256" key="2">
    <source>
        <dbReference type="ARBA" id="ARBA00047928"/>
    </source>
</evidence>
<dbReference type="InterPro" id="IPR033131">
    <property type="entry name" value="Pectinesterase_Asp_AS"/>
</dbReference>
<reference evidence="4" key="1">
    <citation type="submission" date="2022-06" db="EMBL/GenBank/DDBJ databases">
        <title>Uncovering the hologenomic basis of an extraordinary plant invasion.</title>
        <authorList>
            <person name="Bieker V.C."/>
            <person name="Martin M.D."/>
            <person name="Gilbert T."/>
            <person name="Hodgins K."/>
            <person name="Battlay P."/>
            <person name="Petersen B."/>
            <person name="Wilson J."/>
        </authorList>
    </citation>
    <scope>NUCLEOTIDE SEQUENCE</scope>
    <source>
        <strain evidence="4">AA19_3_7</strain>
        <tissue evidence="4">Leaf</tissue>
    </source>
</reference>
<name>A0AAD5CIR8_AMBAR</name>
<organism evidence="4 5">
    <name type="scientific">Ambrosia artemisiifolia</name>
    <name type="common">Common ragweed</name>
    <dbReference type="NCBI Taxonomy" id="4212"/>
    <lineage>
        <taxon>Eukaryota</taxon>
        <taxon>Viridiplantae</taxon>
        <taxon>Streptophyta</taxon>
        <taxon>Embryophyta</taxon>
        <taxon>Tracheophyta</taxon>
        <taxon>Spermatophyta</taxon>
        <taxon>Magnoliopsida</taxon>
        <taxon>eudicotyledons</taxon>
        <taxon>Gunneridae</taxon>
        <taxon>Pentapetalae</taxon>
        <taxon>asterids</taxon>
        <taxon>campanulids</taxon>
        <taxon>Asterales</taxon>
        <taxon>Asteraceae</taxon>
        <taxon>Asteroideae</taxon>
        <taxon>Heliantheae alliance</taxon>
        <taxon>Heliantheae</taxon>
        <taxon>Ambrosia</taxon>
    </lineage>
</organism>
<evidence type="ECO:0000256" key="1">
    <source>
        <dbReference type="ARBA" id="ARBA00013229"/>
    </source>
</evidence>
<keyword evidence="5" id="KW-1185">Reference proteome</keyword>
<dbReference type="EC" id="3.1.1.11" evidence="1"/>
<comment type="catalytic activity">
    <reaction evidence="2">
        <text>[(1-&gt;4)-alpha-D-galacturonosyl methyl ester](n) + n H2O = [(1-&gt;4)-alpha-D-galacturonosyl](n) + n methanol + n H(+)</text>
        <dbReference type="Rhea" id="RHEA:22380"/>
        <dbReference type="Rhea" id="RHEA-COMP:14570"/>
        <dbReference type="Rhea" id="RHEA-COMP:14573"/>
        <dbReference type="ChEBI" id="CHEBI:15377"/>
        <dbReference type="ChEBI" id="CHEBI:15378"/>
        <dbReference type="ChEBI" id="CHEBI:17790"/>
        <dbReference type="ChEBI" id="CHEBI:140522"/>
        <dbReference type="ChEBI" id="CHEBI:140523"/>
        <dbReference type="EC" id="3.1.1.11"/>
    </reaction>
</comment>
<evidence type="ECO:0000256" key="3">
    <source>
        <dbReference type="PROSITE-ProRule" id="PRU10040"/>
    </source>
</evidence>